<name>A0A6J6D6A4_9ZZZZ</name>
<dbReference type="Pfam" id="PF05532">
    <property type="entry name" value="CsbD"/>
    <property type="match status" value="1"/>
</dbReference>
<dbReference type="Gene3D" id="1.10.1470.10">
    <property type="entry name" value="YjbJ"/>
    <property type="match status" value="1"/>
</dbReference>
<comment type="similarity">
    <text evidence="1">Belongs to the UPF0337 (CsbD) family.</text>
</comment>
<evidence type="ECO:0000259" key="2">
    <source>
        <dbReference type="Pfam" id="PF05532"/>
    </source>
</evidence>
<accession>A0A6J6D6A4</accession>
<evidence type="ECO:0000256" key="1">
    <source>
        <dbReference type="ARBA" id="ARBA00009129"/>
    </source>
</evidence>
<dbReference type="AlphaFoldDB" id="A0A6J6D6A4"/>
<evidence type="ECO:0000313" key="3">
    <source>
        <dbReference type="EMBL" id="CAB4559481.1"/>
    </source>
</evidence>
<dbReference type="EMBL" id="CAEZTG010000028">
    <property type="protein sequence ID" value="CAB4559481.1"/>
    <property type="molecule type" value="Genomic_DNA"/>
</dbReference>
<dbReference type="SUPFAM" id="SSF69047">
    <property type="entry name" value="Hypothetical protein YjbJ"/>
    <property type="match status" value="1"/>
</dbReference>
<sequence>MGAKSDKAKGTAKEVIGQAIGDEQLEAEGTHDRKTGEVKQKVENVKDKVEDAVDKVADTFRRTS</sequence>
<dbReference type="EMBL" id="CAEZTR010000024">
    <property type="protein sequence ID" value="CAB4572341.1"/>
    <property type="molecule type" value="Genomic_DNA"/>
</dbReference>
<dbReference type="InterPro" id="IPR008462">
    <property type="entry name" value="CsbD"/>
</dbReference>
<evidence type="ECO:0000313" key="4">
    <source>
        <dbReference type="EMBL" id="CAB4572341.1"/>
    </source>
</evidence>
<gene>
    <name evidence="3" type="ORF">UFOPK1603_00450</name>
    <name evidence="4" type="ORF">UFOPK1711_00585</name>
</gene>
<feature type="domain" description="CsbD-like" evidence="2">
    <location>
        <begin position="4"/>
        <end position="51"/>
    </location>
</feature>
<reference evidence="3" key="1">
    <citation type="submission" date="2020-05" db="EMBL/GenBank/DDBJ databases">
        <authorList>
            <person name="Chiriac C."/>
            <person name="Salcher M."/>
            <person name="Ghai R."/>
            <person name="Kavagutti S V."/>
        </authorList>
    </citation>
    <scope>NUCLEOTIDE SEQUENCE</scope>
</reference>
<organism evidence="3">
    <name type="scientific">freshwater metagenome</name>
    <dbReference type="NCBI Taxonomy" id="449393"/>
    <lineage>
        <taxon>unclassified sequences</taxon>
        <taxon>metagenomes</taxon>
        <taxon>ecological metagenomes</taxon>
    </lineage>
</organism>
<proteinExistence type="inferred from homology"/>
<dbReference type="InterPro" id="IPR036629">
    <property type="entry name" value="YjbJ_sf"/>
</dbReference>
<protein>
    <submittedName>
        <fullName evidence="3">Unannotated protein</fullName>
    </submittedName>
</protein>